<evidence type="ECO:0008006" key="3">
    <source>
        <dbReference type="Google" id="ProtNLM"/>
    </source>
</evidence>
<dbReference type="Proteomes" id="UP001551675">
    <property type="component" value="Unassembled WGS sequence"/>
</dbReference>
<sequence length="291" mass="32333">MLTSEHEVIVRLFHERPVLAAELLTETLKIPLPDYDHAAVESGDLTEVTPTELRADSVIVFRKKQSDADPEPVLAVVMEVQRGRDNGKRWSWPMYLISLRTRMRCPAILLVVCPDAAIAHWSRHPIELGHPGLTLTPLVAGPTEVPMILDPCDAAEDPELAVLSVITHANTPQGPDILNALLKAVHDLDPYKGGRYADMVRAALPREIWEHLEKLMKTETYEYLSEWARNNIAEGKAEGKAESILQVLSARDLEVPDDVRAEIGACTDIDQLDAWIRAAVAVESARDLLDI</sequence>
<evidence type="ECO:0000313" key="2">
    <source>
        <dbReference type="Proteomes" id="UP001551675"/>
    </source>
</evidence>
<dbReference type="PANTHER" id="PTHR34613:SF1">
    <property type="entry name" value="SLL6017 PROTEIN"/>
    <property type="match status" value="1"/>
</dbReference>
<reference evidence="1 2" key="1">
    <citation type="submission" date="2024-06" db="EMBL/GenBank/DDBJ databases">
        <title>The Natural Products Discovery Center: Release of the First 8490 Sequenced Strains for Exploring Actinobacteria Biosynthetic Diversity.</title>
        <authorList>
            <person name="Kalkreuter E."/>
            <person name="Kautsar S.A."/>
            <person name="Yang D."/>
            <person name="Bader C.D."/>
            <person name="Teijaro C.N."/>
            <person name="Fluegel L."/>
            <person name="Davis C.M."/>
            <person name="Simpson J.R."/>
            <person name="Lauterbach L."/>
            <person name="Steele A.D."/>
            <person name="Gui C."/>
            <person name="Meng S."/>
            <person name="Li G."/>
            <person name="Viehrig K."/>
            <person name="Ye F."/>
            <person name="Su P."/>
            <person name="Kiefer A.F."/>
            <person name="Nichols A."/>
            <person name="Cepeda A.J."/>
            <person name="Yan W."/>
            <person name="Fan B."/>
            <person name="Jiang Y."/>
            <person name="Adhikari A."/>
            <person name="Zheng C.-J."/>
            <person name="Schuster L."/>
            <person name="Cowan T.M."/>
            <person name="Smanski M.J."/>
            <person name="Chevrette M.G."/>
            <person name="De Carvalho L.P.S."/>
            <person name="Shen B."/>
        </authorList>
    </citation>
    <scope>NUCLEOTIDE SEQUENCE [LARGE SCALE GENOMIC DNA]</scope>
    <source>
        <strain evidence="1 2">NPDC050100</strain>
    </source>
</reference>
<accession>A0ABV3GFT4</accession>
<proteinExistence type="predicted"/>
<dbReference type="RefSeq" id="WP_358133953.1">
    <property type="nucleotide sequence ID" value="NZ_JBFALK010000009.1"/>
</dbReference>
<comment type="caution">
    <text evidence="1">The sequence shown here is derived from an EMBL/GenBank/DDBJ whole genome shotgun (WGS) entry which is preliminary data.</text>
</comment>
<dbReference type="EMBL" id="JBFALK010000009">
    <property type="protein sequence ID" value="MEV0970498.1"/>
    <property type="molecule type" value="Genomic_DNA"/>
</dbReference>
<keyword evidence="2" id="KW-1185">Reference proteome</keyword>
<evidence type="ECO:0000313" key="1">
    <source>
        <dbReference type="EMBL" id="MEV0970498.1"/>
    </source>
</evidence>
<organism evidence="1 2">
    <name type="scientific">Microtetraspora glauca</name>
    <dbReference type="NCBI Taxonomy" id="1996"/>
    <lineage>
        <taxon>Bacteria</taxon>
        <taxon>Bacillati</taxon>
        <taxon>Actinomycetota</taxon>
        <taxon>Actinomycetes</taxon>
        <taxon>Streptosporangiales</taxon>
        <taxon>Streptosporangiaceae</taxon>
        <taxon>Microtetraspora</taxon>
    </lineage>
</organism>
<name>A0ABV3GFT4_MICGL</name>
<protein>
    <recommendedName>
        <fullName evidence="3">DUF4365 domain-containing protein</fullName>
    </recommendedName>
</protein>
<gene>
    <name evidence="1" type="ORF">AB0I59_17835</name>
</gene>
<dbReference type="PANTHER" id="PTHR34613">
    <property type="entry name" value="SLL0800 PROTEIN"/>
    <property type="match status" value="1"/>
</dbReference>